<proteinExistence type="predicted"/>
<accession>A0A075LTH5</accession>
<dbReference type="STRING" id="1343739.PAP_04240"/>
<name>A0A075LTH5_9EURY</name>
<evidence type="ECO:0000313" key="3">
    <source>
        <dbReference type="Proteomes" id="UP000027981"/>
    </source>
</evidence>
<reference evidence="2 3" key="2">
    <citation type="journal article" date="2015" name="Genome Announc.">
        <title>Complete Genome Sequence of Hyperthermophilic Piezophilic Archaeon Palaeococcus pacificus DY20341T, Isolated from Deep-Sea Hydrothermal Sediments.</title>
        <authorList>
            <person name="Zeng X."/>
            <person name="Jebbar M."/>
            <person name="Shao Z."/>
        </authorList>
    </citation>
    <scope>NUCLEOTIDE SEQUENCE [LARGE SCALE GENOMIC DNA]</scope>
    <source>
        <strain evidence="2 3">DY20341</strain>
    </source>
</reference>
<dbReference type="GeneID" id="24841974"/>
<dbReference type="Gene3D" id="3.40.50.12090">
    <property type="match status" value="1"/>
</dbReference>
<dbReference type="PANTHER" id="PTHR30032">
    <property type="entry name" value="N-ACETYLMURAMOYL-L-ALANINE AMIDASE-RELATED"/>
    <property type="match status" value="1"/>
</dbReference>
<dbReference type="Gene3D" id="1.20.1270.390">
    <property type="match status" value="1"/>
</dbReference>
<dbReference type="eggNOG" id="arCOG00388">
    <property type="taxonomic scope" value="Archaea"/>
</dbReference>
<dbReference type="InterPro" id="IPR051922">
    <property type="entry name" value="Bact_Sporulation_Assoc"/>
</dbReference>
<feature type="compositionally biased region" description="Acidic residues" evidence="1">
    <location>
        <begin position="407"/>
        <end position="419"/>
    </location>
</feature>
<feature type="region of interest" description="Disordered" evidence="1">
    <location>
        <begin position="384"/>
        <end position="419"/>
    </location>
</feature>
<dbReference type="KEGG" id="ppac:PAP_04240"/>
<dbReference type="Proteomes" id="UP000027981">
    <property type="component" value="Chromosome"/>
</dbReference>
<sequence>MVWKKVIAFVFGVLVLASSVPLIKAQSTQTNSLNLIILVSDNEADYTLAEKLAESLNVSVVVTPWGIYNPNVTAELVTASPDEVLIIGGPAAVPKAYEEDLDEVGISYARLWGKNRFETNIAVLQYIIENYPDLLENVKIVIAHGNDFGAIKKVKISKMVIPVYVNDDNTEEQIKILAVIKVSHVIIIKTPLSENVTKEVEVEIEKEIKANITEDMANITADVAWEAIEIAENKTMLAKTLVDEIDIPSAERLLDLAEEKLEEAKEAYDEGKYGRAYGLATAAKSHAEIVIRFANEHVEKVLKTNQTAKIEIQLEKLEEIIDTMEEFGLNVTVEKALLEKAEEAYESGDYQTALQTLDELKDIIKERLHKEKLTLRMKWKEKKEYEEMEKHKKGREHMEENKHGEKEDEEDEDEENEES</sequence>
<dbReference type="HOGENOM" id="CLU_054697_2_0_2"/>
<dbReference type="PANTHER" id="PTHR30032:SF1">
    <property type="entry name" value="N-ACETYLMURAMOYL-L-ALANINE AMIDASE LYTC"/>
    <property type="match status" value="1"/>
</dbReference>
<evidence type="ECO:0008006" key="4">
    <source>
        <dbReference type="Google" id="ProtNLM"/>
    </source>
</evidence>
<dbReference type="AlphaFoldDB" id="A0A075LTH5"/>
<dbReference type="RefSeq" id="WP_048164842.1">
    <property type="nucleotide sequence ID" value="NZ_CP006019.1"/>
</dbReference>
<keyword evidence="3" id="KW-1185">Reference proteome</keyword>
<dbReference type="EMBL" id="CP006019">
    <property type="protein sequence ID" value="AIF69262.1"/>
    <property type="molecule type" value="Genomic_DNA"/>
</dbReference>
<evidence type="ECO:0000313" key="2">
    <source>
        <dbReference type="EMBL" id="AIF69262.1"/>
    </source>
</evidence>
<feature type="compositionally biased region" description="Basic and acidic residues" evidence="1">
    <location>
        <begin position="384"/>
        <end position="406"/>
    </location>
</feature>
<protein>
    <recommendedName>
        <fullName evidence="4">Cell wall-binding repeat 2 family protein</fullName>
    </recommendedName>
</protein>
<reference evidence="3" key="1">
    <citation type="submission" date="2013-06" db="EMBL/GenBank/DDBJ databases">
        <title>Complete Genome Sequence of Hyperthermophilic Palaeococcus pacificus DY20341T, Isolated from a Deep-Sea Hydrothermal Sediments.</title>
        <authorList>
            <person name="Zeng X."/>
            <person name="Shao Z."/>
        </authorList>
    </citation>
    <scope>NUCLEOTIDE SEQUENCE [LARGE SCALE GENOMIC DNA]</scope>
    <source>
        <strain evidence="3">DY20341</strain>
    </source>
</reference>
<evidence type="ECO:0000256" key="1">
    <source>
        <dbReference type="SAM" id="MobiDB-lite"/>
    </source>
</evidence>
<organism evidence="2 3">
    <name type="scientific">Palaeococcus pacificus DY20341</name>
    <dbReference type="NCBI Taxonomy" id="1343739"/>
    <lineage>
        <taxon>Archaea</taxon>
        <taxon>Methanobacteriati</taxon>
        <taxon>Methanobacteriota</taxon>
        <taxon>Thermococci</taxon>
        <taxon>Thermococcales</taxon>
        <taxon>Thermococcaceae</taxon>
        <taxon>Palaeococcus</taxon>
    </lineage>
</organism>
<gene>
    <name evidence="2" type="ORF">PAP_04240</name>
</gene>
<dbReference type="OrthoDB" id="86217at2157"/>